<evidence type="ECO:0000313" key="2">
    <source>
        <dbReference type="EMBL" id="CAE7583595.1"/>
    </source>
</evidence>
<dbReference type="EMBL" id="CAJNDS010002748">
    <property type="protein sequence ID" value="CAE7583595.1"/>
    <property type="molecule type" value="Genomic_DNA"/>
</dbReference>
<sequence>MQPCKFIHLSKRIQFERRESSAWSQRAANRCFRANRPLVFPPNSLRSQSKQARCLSDRRGHRKGLRRVKTWVTEEDARPRLPSLEEEVEQESFESNLEVEQGRFDSNGSWRKLEMLEQKDSMRKWRTQGSTASAPGGMWANQAVVKARPDAD</sequence>
<keyword evidence="3" id="KW-1185">Reference proteome</keyword>
<proteinExistence type="predicted"/>
<dbReference type="AlphaFoldDB" id="A0A812UKP2"/>
<gene>
    <name evidence="2" type="ORF">SNAT2548_LOCUS33290</name>
</gene>
<name>A0A812UKP2_9DINO</name>
<evidence type="ECO:0000313" key="3">
    <source>
        <dbReference type="Proteomes" id="UP000604046"/>
    </source>
</evidence>
<organism evidence="2 3">
    <name type="scientific">Symbiodinium natans</name>
    <dbReference type="NCBI Taxonomy" id="878477"/>
    <lineage>
        <taxon>Eukaryota</taxon>
        <taxon>Sar</taxon>
        <taxon>Alveolata</taxon>
        <taxon>Dinophyceae</taxon>
        <taxon>Suessiales</taxon>
        <taxon>Symbiodiniaceae</taxon>
        <taxon>Symbiodinium</taxon>
    </lineage>
</organism>
<feature type="region of interest" description="Disordered" evidence="1">
    <location>
        <begin position="121"/>
        <end position="152"/>
    </location>
</feature>
<comment type="caution">
    <text evidence="2">The sequence shown here is derived from an EMBL/GenBank/DDBJ whole genome shotgun (WGS) entry which is preliminary data.</text>
</comment>
<protein>
    <submittedName>
        <fullName evidence="2">Uncharacterized protein</fullName>
    </submittedName>
</protein>
<dbReference type="Proteomes" id="UP000604046">
    <property type="component" value="Unassembled WGS sequence"/>
</dbReference>
<reference evidence="2" key="1">
    <citation type="submission" date="2021-02" db="EMBL/GenBank/DDBJ databases">
        <authorList>
            <person name="Dougan E. K."/>
            <person name="Rhodes N."/>
            <person name="Thang M."/>
            <person name="Chan C."/>
        </authorList>
    </citation>
    <scope>NUCLEOTIDE SEQUENCE</scope>
</reference>
<evidence type="ECO:0000256" key="1">
    <source>
        <dbReference type="SAM" id="MobiDB-lite"/>
    </source>
</evidence>
<accession>A0A812UKP2</accession>